<dbReference type="SUPFAM" id="SSF53850">
    <property type="entry name" value="Periplasmic binding protein-like II"/>
    <property type="match status" value="1"/>
</dbReference>
<dbReference type="RefSeq" id="WP_301143050.1">
    <property type="nucleotide sequence ID" value="NZ_JAUHQA010000001.1"/>
</dbReference>
<feature type="chain" id="PRO_5047413664" evidence="4">
    <location>
        <begin position="25"/>
        <end position="247"/>
    </location>
</feature>
<evidence type="ECO:0000256" key="4">
    <source>
        <dbReference type="SAM" id="SignalP"/>
    </source>
</evidence>
<feature type="signal peptide" evidence="4">
    <location>
        <begin position="1"/>
        <end position="24"/>
    </location>
</feature>
<dbReference type="PROSITE" id="PS51257">
    <property type="entry name" value="PROKAR_LIPOPROTEIN"/>
    <property type="match status" value="1"/>
</dbReference>
<gene>
    <name evidence="5" type="primary">modA</name>
    <name evidence="5" type="ORF">QQX02_10780</name>
</gene>
<proteinExistence type="inferred from homology"/>
<accession>A0ABT8GJ00</accession>
<keyword evidence="6" id="KW-1185">Reference proteome</keyword>
<dbReference type="Gene3D" id="3.40.190.10">
    <property type="entry name" value="Periplasmic binding protein-like II"/>
    <property type="match status" value="2"/>
</dbReference>
<evidence type="ECO:0000313" key="6">
    <source>
        <dbReference type="Proteomes" id="UP001172708"/>
    </source>
</evidence>
<reference evidence="5" key="1">
    <citation type="submission" date="2023-06" db="EMBL/GenBank/DDBJ databases">
        <title>Egi l300058.</title>
        <authorList>
            <person name="Gao L."/>
            <person name="Fang B.-Z."/>
            <person name="Li W.-J."/>
        </authorList>
    </citation>
    <scope>NUCLEOTIDE SEQUENCE</scope>
    <source>
        <strain evidence="5">EGI L300058</strain>
    </source>
</reference>
<keyword evidence="2" id="KW-0479">Metal-binding</keyword>
<dbReference type="Pfam" id="PF13531">
    <property type="entry name" value="SBP_bac_11"/>
    <property type="match status" value="1"/>
</dbReference>
<evidence type="ECO:0000313" key="5">
    <source>
        <dbReference type="EMBL" id="MDN4481409.1"/>
    </source>
</evidence>
<dbReference type="InterPro" id="IPR005950">
    <property type="entry name" value="ModA"/>
</dbReference>
<comment type="caution">
    <text evidence="5">The sequence shown here is derived from an EMBL/GenBank/DDBJ whole genome shotgun (WGS) entry which is preliminary data.</text>
</comment>
<evidence type="ECO:0000256" key="2">
    <source>
        <dbReference type="ARBA" id="ARBA00022723"/>
    </source>
</evidence>
<dbReference type="PANTHER" id="PTHR30632">
    <property type="entry name" value="MOLYBDATE-BINDING PERIPLASMIC PROTEIN"/>
    <property type="match status" value="1"/>
</dbReference>
<dbReference type="EMBL" id="JAUHQA010000001">
    <property type="protein sequence ID" value="MDN4481409.1"/>
    <property type="molecule type" value="Genomic_DNA"/>
</dbReference>
<name>A0ABT8GJ00_9MICO</name>
<dbReference type="PANTHER" id="PTHR30632:SF0">
    <property type="entry name" value="SULFATE-BINDING PROTEIN"/>
    <property type="match status" value="1"/>
</dbReference>
<dbReference type="InterPro" id="IPR050682">
    <property type="entry name" value="ModA/WtpA"/>
</dbReference>
<organism evidence="5 6">
    <name type="scientific">Demequina muriae</name>
    <dbReference type="NCBI Taxonomy" id="3051664"/>
    <lineage>
        <taxon>Bacteria</taxon>
        <taxon>Bacillati</taxon>
        <taxon>Actinomycetota</taxon>
        <taxon>Actinomycetes</taxon>
        <taxon>Micrococcales</taxon>
        <taxon>Demequinaceae</taxon>
        <taxon>Demequina</taxon>
    </lineage>
</organism>
<protein>
    <submittedName>
        <fullName evidence="5">Molybdate ABC transporter substrate-binding protein</fullName>
    </submittedName>
</protein>
<evidence type="ECO:0000256" key="1">
    <source>
        <dbReference type="ARBA" id="ARBA00009175"/>
    </source>
</evidence>
<comment type="similarity">
    <text evidence="1">Belongs to the bacterial solute-binding protein ModA family.</text>
</comment>
<evidence type="ECO:0000256" key="3">
    <source>
        <dbReference type="ARBA" id="ARBA00022729"/>
    </source>
</evidence>
<dbReference type="PIRSF" id="PIRSF004846">
    <property type="entry name" value="ModA"/>
    <property type="match status" value="1"/>
</dbReference>
<sequence>MRRASAAVVAVAVAAGIGACTATAEPDPTLTVYAAASLTDVFAQIEADFEDAHPDVDVTTVYGGSADLAAQIAEGAPADVFASAHAAPMEAIAGELATTPVAFATNTLTIAVPSGNPAEVTSLADLASGGVTSVICAPQAPCGTVTAALAAAHGLDLAPSSMESSVTDVLGKVASGHADAGVVYATDIARADGVEEVTIAGAGESATTYPIVALETAQDPDLAAAFVLYVVGVKGQAVLASAGFGAP</sequence>
<keyword evidence="3 4" id="KW-0732">Signal</keyword>
<dbReference type="Proteomes" id="UP001172708">
    <property type="component" value="Unassembled WGS sequence"/>
</dbReference>
<dbReference type="NCBIfam" id="TIGR01256">
    <property type="entry name" value="modA"/>
    <property type="match status" value="1"/>
</dbReference>